<dbReference type="EMBL" id="MZ156048">
    <property type="protein sequence ID" value="QWK44344.1"/>
    <property type="molecule type" value="Genomic_DNA"/>
</dbReference>
<geneLocation type="mitochondrion" evidence="1"/>
<reference evidence="1" key="1">
    <citation type="journal article" date="2021" name="Genome Biol. Evol.">
        <title>Genomic rearrangements and sequence evolution across brown algal organelles.</title>
        <authorList>
            <person name="Starko S."/>
            <person name="Bringloe T.T."/>
            <person name="Gomez M.S."/>
            <person name="Darby H."/>
            <person name="Graham S.W."/>
            <person name="Martone P.T."/>
        </authorList>
    </citation>
    <scope>NUCLEOTIDE SEQUENCE</scope>
</reference>
<organism evidence="1">
    <name type="scientific">Ecklonia arborea</name>
    <dbReference type="NCBI Taxonomy" id="1849970"/>
    <lineage>
        <taxon>Eukaryota</taxon>
        <taxon>Sar</taxon>
        <taxon>Stramenopiles</taxon>
        <taxon>Ochrophyta</taxon>
        <taxon>PX clade</taxon>
        <taxon>Phaeophyceae</taxon>
        <taxon>Laminariales</taxon>
        <taxon>Lessoniaceae</taxon>
        <taxon>Ecklonia</taxon>
    </lineage>
</organism>
<gene>
    <name evidence="1" type="primary">orf317</name>
</gene>
<sequence>MVQVKKYSEADLVDFYVGSPVFKKYSQYYLWSENFSEYHTIKYCEIYLSKYIFGCIQKYILEYFSEFFLLIFYNSPTFLKFIKSGFFKYINYHFLLLFQNNFFFFNEEFHKGVEVFVEKYFKKYIQKFFEKDLLICLITCIYEIVPNSFEGYLNNRLKFIYNDYFLIEVTIKSLSNLIIILDVLKNNTIKIFYFDNKKTNIFIKREQFYFFFIVFKDRIYQSFNTIEKISDYIKFNFLSIFLDDIIYKWGNFRIINYNYDFQVLLESFQVLIHFDDRRNNIGIYFESTDVFFEDIKPIYLKFRDYWIINEVYAETLT</sequence>
<dbReference type="AlphaFoldDB" id="A0A8F0FC42"/>
<protein>
    <submittedName>
        <fullName evidence="1">Uncharacterized protein</fullName>
    </submittedName>
</protein>
<keyword evidence="1" id="KW-0496">Mitochondrion</keyword>
<name>A0A8F0FC42_9PHAE</name>
<evidence type="ECO:0000313" key="1">
    <source>
        <dbReference type="EMBL" id="QWK44344.1"/>
    </source>
</evidence>
<accession>A0A8F0FC42</accession>
<proteinExistence type="predicted"/>